<gene>
    <name evidence="1" type="ORF">RCOM_1292190</name>
</gene>
<evidence type="ECO:0000313" key="2">
    <source>
        <dbReference type="Proteomes" id="UP000008311"/>
    </source>
</evidence>
<dbReference type="AlphaFoldDB" id="B9SL88"/>
<organism evidence="1 2">
    <name type="scientific">Ricinus communis</name>
    <name type="common">Castor bean</name>
    <dbReference type="NCBI Taxonomy" id="3988"/>
    <lineage>
        <taxon>Eukaryota</taxon>
        <taxon>Viridiplantae</taxon>
        <taxon>Streptophyta</taxon>
        <taxon>Embryophyta</taxon>
        <taxon>Tracheophyta</taxon>
        <taxon>Spermatophyta</taxon>
        <taxon>Magnoliopsida</taxon>
        <taxon>eudicotyledons</taxon>
        <taxon>Gunneridae</taxon>
        <taxon>Pentapetalae</taxon>
        <taxon>rosids</taxon>
        <taxon>fabids</taxon>
        <taxon>Malpighiales</taxon>
        <taxon>Euphorbiaceae</taxon>
        <taxon>Acalyphoideae</taxon>
        <taxon>Acalypheae</taxon>
        <taxon>Ricinus</taxon>
    </lineage>
</organism>
<proteinExistence type="predicted"/>
<name>B9SL88_RICCO</name>
<protein>
    <submittedName>
        <fullName evidence="1">Uncharacterized protein</fullName>
    </submittedName>
</protein>
<sequence>MVVGGLSGLMMGPFSDVLLVEEEENGLDVQSQANLWKPQNLGRLKAAEDPLVIHPGNSNSVSLAGGKFLRPNSLGEMSASASHALLNKISVVVEGANASLFSDLDPCNIFSMVPFLNPGPFPDTWKIGLSHKAFCNNLNSIGLSVSNASSGNSLMSSPAEEVCNSPIFIDILSFDLKAKYANLDRTDLLTVEQQIEIATHLISKNTNIKGLCASSLEGERTSLRGLSTSLILEEIHEDSVVLGDNVILGSGNVGKLGKSKKWKKLARTLAGGIKHKEEDNLISSSNPKRSKEDVVVIGAQKDISEVAILYFKNLFTTLPPTNFNEVTNGFILRVTEEMNQALTMTISNEAISQVVFSLALDKALGWDDFTVGFFFKNIGMSCKETLALVTYVTKLNYRWSNKVVEKALKDFTEFSSVNEVPPFEDSSMVFKFHAYILRDDEIKVNFHAALDKNNNSGSFGLIATNANNEVIDFYSNRLCASSFLFIMECLALRQAVLWAISKG</sequence>
<evidence type="ECO:0000313" key="1">
    <source>
        <dbReference type="EMBL" id="EEF35611.1"/>
    </source>
</evidence>
<dbReference type="EMBL" id="EQ974013">
    <property type="protein sequence ID" value="EEF35611.1"/>
    <property type="molecule type" value="Genomic_DNA"/>
</dbReference>
<dbReference type="InParanoid" id="B9SL88"/>
<dbReference type="eggNOG" id="KOG1075">
    <property type="taxonomic scope" value="Eukaryota"/>
</dbReference>
<accession>B9SL88</accession>
<dbReference type="Proteomes" id="UP000008311">
    <property type="component" value="Unassembled WGS sequence"/>
</dbReference>
<reference evidence="2" key="1">
    <citation type="journal article" date="2010" name="Nat. Biotechnol.">
        <title>Draft genome sequence of the oilseed species Ricinus communis.</title>
        <authorList>
            <person name="Chan A.P."/>
            <person name="Crabtree J."/>
            <person name="Zhao Q."/>
            <person name="Lorenzi H."/>
            <person name="Orvis J."/>
            <person name="Puiu D."/>
            <person name="Melake-Berhan A."/>
            <person name="Jones K.M."/>
            <person name="Redman J."/>
            <person name="Chen G."/>
            <person name="Cahoon E.B."/>
            <person name="Gedil M."/>
            <person name="Stanke M."/>
            <person name="Haas B.J."/>
            <person name="Wortman J.R."/>
            <person name="Fraser-Liggett C.M."/>
            <person name="Ravel J."/>
            <person name="Rabinowicz P.D."/>
        </authorList>
    </citation>
    <scope>NUCLEOTIDE SEQUENCE [LARGE SCALE GENOMIC DNA]</scope>
    <source>
        <strain evidence="2">cv. Hale</strain>
    </source>
</reference>
<keyword evidence="2" id="KW-1185">Reference proteome</keyword>